<organism evidence="2 3">
    <name type="scientific">Caerostris extrusa</name>
    <name type="common">Bark spider</name>
    <name type="synonym">Caerostris bankana</name>
    <dbReference type="NCBI Taxonomy" id="172846"/>
    <lineage>
        <taxon>Eukaryota</taxon>
        <taxon>Metazoa</taxon>
        <taxon>Ecdysozoa</taxon>
        <taxon>Arthropoda</taxon>
        <taxon>Chelicerata</taxon>
        <taxon>Arachnida</taxon>
        <taxon>Araneae</taxon>
        <taxon>Araneomorphae</taxon>
        <taxon>Entelegynae</taxon>
        <taxon>Araneoidea</taxon>
        <taxon>Araneidae</taxon>
        <taxon>Caerostris</taxon>
    </lineage>
</organism>
<evidence type="ECO:0000313" key="3">
    <source>
        <dbReference type="Proteomes" id="UP001054945"/>
    </source>
</evidence>
<keyword evidence="3" id="KW-1185">Reference proteome</keyword>
<accession>A0AAV4VTS8</accession>
<dbReference type="Proteomes" id="UP001054945">
    <property type="component" value="Unassembled WGS sequence"/>
</dbReference>
<feature type="non-terminal residue" evidence="2">
    <location>
        <position position="1"/>
    </location>
</feature>
<keyword evidence="1" id="KW-0812">Transmembrane</keyword>
<gene>
    <name evidence="2" type="primary">AVEN_206804_1</name>
    <name evidence="2" type="ORF">CEXT_120341</name>
</gene>
<keyword evidence="1" id="KW-0472">Membrane</keyword>
<evidence type="ECO:0000313" key="2">
    <source>
        <dbReference type="EMBL" id="GIY73523.1"/>
    </source>
</evidence>
<reference evidence="2 3" key="1">
    <citation type="submission" date="2021-06" db="EMBL/GenBank/DDBJ databases">
        <title>Caerostris extrusa draft genome.</title>
        <authorList>
            <person name="Kono N."/>
            <person name="Arakawa K."/>
        </authorList>
    </citation>
    <scope>NUCLEOTIDE SEQUENCE [LARGE SCALE GENOMIC DNA]</scope>
</reference>
<protein>
    <submittedName>
        <fullName evidence="2">Uncharacterized protein</fullName>
    </submittedName>
</protein>
<feature type="transmembrane region" description="Helical" evidence="1">
    <location>
        <begin position="150"/>
        <end position="176"/>
    </location>
</feature>
<proteinExistence type="predicted"/>
<dbReference type="AlphaFoldDB" id="A0AAV4VTS8"/>
<sequence length="257" mass="28855">SAYATNCLANSSDIVVHTGPYFGGKIVVEDLWTSDAVFMNDSRIDTVVVVHESSSVVTHNSRKIFFWSSAPFYQKLSPSKQRKFNVPQETETEKKNFNYKQLEEALKNLDSNDIYTYDHYKENHVKDSRMSSEQAQSVLQGSLPGYESQMLSLLIVIIVLIIVIVVVIGFSLWCYIHSHRRRSDSADIETLSTSGSSFMAYHVGDNDALVRRTPAGDSNMPVAINEGIYGQTFPRTVNPFLGNQVALVSLKPVKELY</sequence>
<keyword evidence="1" id="KW-1133">Transmembrane helix</keyword>
<name>A0AAV4VTS8_CAEEX</name>
<comment type="caution">
    <text evidence="2">The sequence shown here is derived from an EMBL/GenBank/DDBJ whole genome shotgun (WGS) entry which is preliminary data.</text>
</comment>
<evidence type="ECO:0000256" key="1">
    <source>
        <dbReference type="SAM" id="Phobius"/>
    </source>
</evidence>
<dbReference type="EMBL" id="BPLR01015095">
    <property type="protein sequence ID" value="GIY73523.1"/>
    <property type="molecule type" value="Genomic_DNA"/>
</dbReference>